<feature type="region of interest" description="Disordered" evidence="1">
    <location>
        <begin position="1"/>
        <end position="24"/>
    </location>
</feature>
<name>A0AAD9VY71_PHOAM</name>
<organism evidence="2 3">
    <name type="scientific">Phomopsis amygdali</name>
    <name type="common">Fusicoccum amygdali</name>
    <dbReference type="NCBI Taxonomy" id="1214568"/>
    <lineage>
        <taxon>Eukaryota</taxon>
        <taxon>Fungi</taxon>
        <taxon>Dikarya</taxon>
        <taxon>Ascomycota</taxon>
        <taxon>Pezizomycotina</taxon>
        <taxon>Sordariomycetes</taxon>
        <taxon>Sordariomycetidae</taxon>
        <taxon>Diaporthales</taxon>
        <taxon>Diaporthaceae</taxon>
        <taxon>Diaporthe</taxon>
    </lineage>
</organism>
<evidence type="ECO:0000256" key="1">
    <source>
        <dbReference type="SAM" id="MobiDB-lite"/>
    </source>
</evidence>
<accession>A0AAD9VY71</accession>
<gene>
    <name evidence="2" type="ORF">N8I77_011311</name>
</gene>
<keyword evidence="3" id="KW-1185">Reference proteome</keyword>
<evidence type="ECO:0000313" key="3">
    <source>
        <dbReference type="Proteomes" id="UP001265746"/>
    </source>
</evidence>
<sequence length="261" mass="30860">MARRKNPRKMARKRHRPRRKRKELKPFRFDSLPGEIHLEVYNHCFVFPISNTNVRLPVAESSPQVKQALGQLTAMSAVNKKMHDEVSIHFLQHIKIHWHGNFTNPLWQSFQNYALPYVWNLSLSIADYQLCWLDKAKIRRILVWMSIHSNPRFADCYVWNLRQLTLVVRNSHVDLARDDQVCCHHLSIDRLKRAWGDRTGDFPRITGLQTLKLEAPWRLENEWKDRLCREVDGDGGQCHVVFAKNLDGSLSRPRKSPWEVR</sequence>
<feature type="compositionally biased region" description="Basic residues" evidence="1">
    <location>
        <begin position="1"/>
        <end position="23"/>
    </location>
</feature>
<dbReference type="AlphaFoldDB" id="A0AAD9VY71"/>
<dbReference type="EMBL" id="JAUJFL010000007">
    <property type="protein sequence ID" value="KAK2599570.1"/>
    <property type="molecule type" value="Genomic_DNA"/>
</dbReference>
<comment type="caution">
    <text evidence="2">The sequence shown here is derived from an EMBL/GenBank/DDBJ whole genome shotgun (WGS) entry which is preliminary data.</text>
</comment>
<evidence type="ECO:0000313" key="2">
    <source>
        <dbReference type="EMBL" id="KAK2599570.1"/>
    </source>
</evidence>
<protein>
    <submittedName>
        <fullName evidence="2">Uncharacterized protein</fullName>
    </submittedName>
</protein>
<reference evidence="2" key="1">
    <citation type="submission" date="2023-06" db="EMBL/GenBank/DDBJ databases">
        <authorList>
            <person name="Noh H."/>
        </authorList>
    </citation>
    <scope>NUCLEOTIDE SEQUENCE</scope>
    <source>
        <strain evidence="2">DUCC20226</strain>
    </source>
</reference>
<proteinExistence type="predicted"/>
<dbReference type="Proteomes" id="UP001265746">
    <property type="component" value="Unassembled WGS sequence"/>
</dbReference>